<keyword evidence="2" id="KW-1185">Reference proteome</keyword>
<dbReference type="Proteomes" id="UP000678016">
    <property type="component" value="Chromosome"/>
</dbReference>
<dbReference type="EMBL" id="CP074132">
    <property type="protein sequence ID" value="QUX28227.1"/>
    <property type="molecule type" value="Genomic_DNA"/>
</dbReference>
<name>A0ABX8C225_9ACTN</name>
<accession>A0ABX8C225</accession>
<protein>
    <submittedName>
        <fullName evidence="1">Uncharacterized protein</fullName>
    </submittedName>
</protein>
<evidence type="ECO:0000313" key="2">
    <source>
        <dbReference type="Proteomes" id="UP000678016"/>
    </source>
</evidence>
<reference evidence="2" key="1">
    <citation type="submission" date="2021-05" db="EMBL/GenBank/DDBJ databases">
        <title>Direct Submission.</title>
        <authorList>
            <person name="Li K."/>
            <person name="Gao J."/>
        </authorList>
    </citation>
    <scope>NUCLEOTIDE SEQUENCE [LARGE SCALE GENOMIC DNA]</scope>
    <source>
        <strain evidence="2">HDS12</strain>
    </source>
</reference>
<organism evidence="1 2">
    <name type="scientific">Nocardiopsis akebiae</name>
    <dbReference type="NCBI Taxonomy" id="2831968"/>
    <lineage>
        <taxon>Bacteria</taxon>
        <taxon>Bacillati</taxon>
        <taxon>Actinomycetota</taxon>
        <taxon>Actinomycetes</taxon>
        <taxon>Streptosporangiales</taxon>
        <taxon>Nocardiopsidaceae</taxon>
        <taxon>Nocardiopsis</taxon>
    </lineage>
</organism>
<evidence type="ECO:0000313" key="1">
    <source>
        <dbReference type="EMBL" id="QUX28227.1"/>
    </source>
</evidence>
<proteinExistence type="predicted"/>
<gene>
    <name evidence="1" type="ORF">KGD83_23690</name>
</gene>
<dbReference type="RefSeq" id="WP_212641238.1">
    <property type="nucleotide sequence ID" value="NZ_CP074132.1"/>
</dbReference>
<sequence>MPGRGRRREREARRAEARTVREARSRWEVLFETTDEADWRAYHRRGRGKPVGLREEDLRVDVLCGRGAHPTAYRLSVLVPGGLDRDAYLRSLRR</sequence>